<dbReference type="NCBIfam" id="TIGR03796">
    <property type="entry name" value="NHLM_micro_ABC1"/>
    <property type="match status" value="1"/>
</dbReference>
<dbReference type="CDD" id="cd18569">
    <property type="entry name" value="ABC_6TM_NHLM_bacteriocin"/>
    <property type="match status" value="1"/>
</dbReference>
<dbReference type="FunFam" id="3.40.50.300:FF:000299">
    <property type="entry name" value="ABC transporter ATP-binding protein/permease"/>
    <property type="match status" value="1"/>
</dbReference>
<evidence type="ECO:0000256" key="5">
    <source>
        <dbReference type="ARBA" id="ARBA00022741"/>
    </source>
</evidence>
<comment type="subcellular location">
    <subcellularLocation>
        <location evidence="1">Cell membrane</location>
        <topology evidence="1">Multi-pass membrane protein</topology>
    </subcellularLocation>
</comment>
<evidence type="ECO:0000256" key="1">
    <source>
        <dbReference type="ARBA" id="ARBA00004651"/>
    </source>
</evidence>
<dbReference type="PANTHER" id="PTHR24221:SF654">
    <property type="entry name" value="ATP-BINDING CASSETTE SUB-FAMILY B MEMBER 6"/>
    <property type="match status" value="1"/>
</dbReference>
<dbReference type="InterPro" id="IPR039421">
    <property type="entry name" value="Type_1_exporter"/>
</dbReference>
<dbReference type="InterPro" id="IPR003439">
    <property type="entry name" value="ABC_transporter-like_ATP-bd"/>
</dbReference>
<organism evidence="15 16">
    <name type="scientific">Thiorhodovibrio frisius</name>
    <dbReference type="NCBI Taxonomy" id="631362"/>
    <lineage>
        <taxon>Bacteria</taxon>
        <taxon>Pseudomonadati</taxon>
        <taxon>Pseudomonadota</taxon>
        <taxon>Gammaproteobacteria</taxon>
        <taxon>Chromatiales</taxon>
        <taxon>Chromatiaceae</taxon>
        <taxon>Thiorhodovibrio</taxon>
    </lineage>
</organism>
<evidence type="ECO:0000256" key="3">
    <source>
        <dbReference type="ARBA" id="ARBA00022475"/>
    </source>
</evidence>
<dbReference type="Gene3D" id="3.40.50.300">
    <property type="entry name" value="P-loop containing nucleotide triphosphate hydrolases"/>
    <property type="match status" value="1"/>
</dbReference>
<dbReference type="InterPro" id="IPR017871">
    <property type="entry name" value="ABC_transporter-like_CS"/>
</dbReference>
<keyword evidence="10" id="KW-0080">Bacteriocin transport</keyword>
<dbReference type="Pfam" id="PF00664">
    <property type="entry name" value="ABC_membrane"/>
    <property type="match status" value="1"/>
</dbReference>
<dbReference type="GO" id="GO:0034040">
    <property type="term" value="F:ATPase-coupled lipid transmembrane transporter activity"/>
    <property type="evidence" value="ECO:0007669"/>
    <property type="project" value="TreeGrafter"/>
</dbReference>
<sequence length="733" mass="80137">MAKNPKPKAGKRFKTPTVLQMEATECGAAALAMILARHGCWIPLEELRLACDVSRDGSKASNMVHAARHYGLTARGYRCEPEGLERFSFPMIIHWNFNHFLVLEGIDRKRGRVWLNDPGTGPRTIGLREFDDCFTGICLTFEPGPEFQRLGRRPSLLAPLKQRLTGSGNALSYVLLATLLLVLPGLVIPVFNKVFIDEILIGGSDRWLMPLLIGMGLTAIINATIVWLQQINLSRMEIKLALNSSAAFFWHVLRLPVQFFSQRYPGDISNRVASNDDFARLMSGQLATNLIGLVTVVFYAIVMAFYSLPLTLITVTLALLNFLALAAVSRRREDSSRQLVNDEGKLGATSISGLQLIETLKSSGSESDFFTKWAGLQAKYLNAQQSLSAATTVISSVPTLLASLTTATILGVGGLLVLDGSLTIGGLVAFQGLAASFAGPIGSLVGLGGELQTIKGELARIDDVLHYDMDERMRDSERVFAVTTPARPLPPKLRGRLEIRELVFGYNRSDPPLIQGLDLVVEPGQRIALIGGSGSGKSTLARIVSGLHRPWSGEVLYDGMPLAELPHAWFANSVATVDQEIFLFSGNVRDNIALWDATITDEAITQALRDACVLDLIENRPGRYNAQVAENGANFSGGQRQRLEIARALATQPSVLILDEATSALDPTVEKRIDENLRRRGCTCLIVAHRLSTIRDADQILVLERGQVVEQGRHEELVAKDGPYRRLIQSGEA</sequence>
<dbReference type="AlphaFoldDB" id="H8Z1L6"/>
<evidence type="ECO:0000259" key="12">
    <source>
        <dbReference type="PROSITE" id="PS50893"/>
    </source>
</evidence>
<dbReference type="OrthoDB" id="9759820at2"/>
<evidence type="ECO:0000256" key="7">
    <source>
        <dbReference type="ARBA" id="ARBA00022927"/>
    </source>
</evidence>
<dbReference type="Pfam" id="PF00005">
    <property type="entry name" value="ABC_tran"/>
    <property type="match status" value="1"/>
</dbReference>
<evidence type="ECO:0000256" key="10">
    <source>
        <dbReference type="ARBA" id="ARBA00043264"/>
    </source>
</evidence>
<feature type="transmembrane region" description="Helical" evidence="11">
    <location>
        <begin position="286"/>
        <end position="306"/>
    </location>
</feature>
<dbReference type="InterPro" id="IPR036640">
    <property type="entry name" value="ABC1_TM_sf"/>
</dbReference>
<evidence type="ECO:0000313" key="15">
    <source>
        <dbReference type="EMBL" id="EIC21461.1"/>
    </source>
</evidence>
<dbReference type="GO" id="GO:0015031">
    <property type="term" value="P:protein transport"/>
    <property type="evidence" value="ECO:0007669"/>
    <property type="project" value="UniProtKB-KW"/>
</dbReference>
<reference evidence="16" key="1">
    <citation type="submission" date="2011-06" db="EMBL/GenBank/DDBJ databases">
        <authorList>
            <consortium name="US DOE Joint Genome Institute (JGI-PGF)"/>
            <person name="Lucas S."/>
            <person name="Han J."/>
            <person name="Lapidus A."/>
            <person name="Cheng J.-F."/>
            <person name="Goodwin L."/>
            <person name="Pitluck S."/>
            <person name="Peters L."/>
            <person name="Land M.L."/>
            <person name="Hauser L."/>
            <person name="Vogl K."/>
            <person name="Liu Z."/>
            <person name="Overmann J."/>
            <person name="Frigaard N.-U."/>
            <person name="Bryant D.A."/>
            <person name="Woyke T.J."/>
        </authorList>
    </citation>
    <scope>NUCLEOTIDE SEQUENCE [LARGE SCALE GENOMIC DNA]</scope>
    <source>
        <strain evidence="16">970</strain>
    </source>
</reference>
<dbReference type="GO" id="GO:0043213">
    <property type="term" value="P:bacteriocin transport"/>
    <property type="evidence" value="ECO:0007669"/>
    <property type="project" value="UniProtKB-KW"/>
</dbReference>
<dbReference type="eggNOG" id="COG2274">
    <property type="taxonomic scope" value="Bacteria"/>
</dbReference>
<dbReference type="PROSITE" id="PS00211">
    <property type="entry name" value="ABC_TRANSPORTER_1"/>
    <property type="match status" value="1"/>
</dbReference>
<dbReference type="Gene3D" id="1.20.1560.10">
    <property type="entry name" value="ABC transporter type 1, transmembrane domain"/>
    <property type="match status" value="1"/>
</dbReference>
<evidence type="ECO:0000256" key="8">
    <source>
        <dbReference type="ARBA" id="ARBA00022989"/>
    </source>
</evidence>
<name>H8Z1L6_9GAMM</name>
<dbReference type="PANTHER" id="PTHR24221">
    <property type="entry name" value="ATP-BINDING CASSETTE SUB-FAMILY B"/>
    <property type="match status" value="1"/>
</dbReference>
<evidence type="ECO:0000259" key="14">
    <source>
        <dbReference type="PROSITE" id="PS50990"/>
    </source>
</evidence>
<keyword evidence="2" id="KW-0813">Transport</keyword>
<dbReference type="PROSITE" id="PS50990">
    <property type="entry name" value="PEPTIDASE_C39"/>
    <property type="match status" value="1"/>
</dbReference>
<evidence type="ECO:0000313" key="16">
    <source>
        <dbReference type="Proteomes" id="UP000002964"/>
    </source>
</evidence>
<dbReference type="GO" id="GO:0140359">
    <property type="term" value="F:ABC-type transporter activity"/>
    <property type="evidence" value="ECO:0007669"/>
    <property type="project" value="InterPro"/>
</dbReference>
<gene>
    <name evidence="15" type="ORF">Thi970DRAFT_01671</name>
</gene>
<evidence type="ECO:0000256" key="4">
    <source>
        <dbReference type="ARBA" id="ARBA00022692"/>
    </source>
</evidence>
<evidence type="ECO:0000256" key="6">
    <source>
        <dbReference type="ARBA" id="ARBA00022840"/>
    </source>
</evidence>
<dbReference type="InterPro" id="IPR005074">
    <property type="entry name" value="Peptidase_C39"/>
</dbReference>
<dbReference type="STRING" id="631362.Thi970DRAFT_01671"/>
<feature type="domain" description="ABC transporter" evidence="12">
    <location>
        <begin position="497"/>
        <end position="730"/>
    </location>
</feature>
<keyword evidence="16" id="KW-1185">Reference proteome</keyword>
<dbReference type="InterPro" id="IPR011527">
    <property type="entry name" value="ABC1_TM_dom"/>
</dbReference>
<protein>
    <submittedName>
        <fullName evidence="15">NHLM bacteriocin system ABC transporter, peptidase/ATP-binding protein</fullName>
    </submittedName>
</protein>
<keyword evidence="4 11" id="KW-0812">Transmembrane</keyword>
<dbReference type="MEROPS" id="C39.005"/>
<dbReference type="PROSITE" id="PS50929">
    <property type="entry name" value="ABC_TM1F"/>
    <property type="match status" value="1"/>
</dbReference>
<feature type="transmembrane region" description="Helical" evidence="11">
    <location>
        <begin position="170"/>
        <end position="191"/>
    </location>
</feature>
<feature type="domain" description="ABC transmembrane type-1" evidence="13">
    <location>
        <begin position="174"/>
        <end position="453"/>
    </location>
</feature>
<proteinExistence type="predicted"/>
<dbReference type="SMART" id="SM00382">
    <property type="entry name" value="AAA"/>
    <property type="match status" value="1"/>
</dbReference>
<dbReference type="GO" id="GO:0016887">
    <property type="term" value="F:ATP hydrolysis activity"/>
    <property type="evidence" value="ECO:0007669"/>
    <property type="project" value="InterPro"/>
</dbReference>
<dbReference type="InterPro" id="IPR027417">
    <property type="entry name" value="P-loop_NTPase"/>
</dbReference>
<evidence type="ECO:0000259" key="13">
    <source>
        <dbReference type="PROSITE" id="PS50929"/>
    </source>
</evidence>
<dbReference type="Gene3D" id="3.90.70.10">
    <property type="entry name" value="Cysteine proteinases"/>
    <property type="match status" value="1"/>
</dbReference>
<dbReference type="GO" id="GO:0006508">
    <property type="term" value="P:proteolysis"/>
    <property type="evidence" value="ECO:0007669"/>
    <property type="project" value="InterPro"/>
</dbReference>
<dbReference type="GO" id="GO:0005886">
    <property type="term" value="C:plasma membrane"/>
    <property type="evidence" value="ECO:0007669"/>
    <property type="project" value="UniProtKB-SubCell"/>
</dbReference>
<dbReference type="GO" id="GO:0005524">
    <property type="term" value="F:ATP binding"/>
    <property type="evidence" value="ECO:0007669"/>
    <property type="project" value="UniProtKB-KW"/>
</dbReference>
<accession>H8Z1L6</accession>
<dbReference type="SUPFAM" id="SSF52540">
    <property type="entry name" value="P-loop containing nucleoside triphosphate hydrolases"/>
    <property type="match status" value="1"/>
</dbReference>
<keyword evidence="7" id="KW-0653">Protein transport</keyword>
<keyword evidence="3" id="KW-1003">Cell membrane</keyword>
<feature type="domain" description="Peptidase C39" evidence="14">
    <location>
        <begin position="20"/>
        <end position="141"/>
    </location>
</feature>
<dbReference type="GO" id="GO:0008233">
    <property type="term" value="F:peptidase activity"/>
    <property type="evidence" value="ECO:0007669"/>
    <property type="project" value="InterPro"/>
</dbReference>
<dbReference type="InterPro" id="IPR022514">
    <property type="entry name" value="NHPM_micro_ABC1"/>
</dbReference>
<dbReference type="InterPro" id="IPR003593">
    <property type="entry name" value="AAA+_ATPase"/>
</dbReference>
<dbReference type="SUPFAM" id="SSF90123">
    <property type="entry name" value="ABC transporter transmembrane region"/>
    <property type="match status" value="1"/>
</dbReference>
<keyword evidence="5" id="KW-0547">Nucleotide-binding</keyword>
<feature type="transmembrane region" description="Helical" evidence="11">
    <location>
        <begin position="312"/>
        <end position="329"/>
    </location>
</feature>
<dbReference type="PROSITE" id="PS50893">
    <property type="entry name" value="ABC_TRANSPORTER_2"/>
    <property type="match status" value="1"/>
</dbReference>
<evidence type="ECO:0000256" key="2">
    <source>
        <dbReference type="ARBA" id="ARBA00022448"/>
    </source>
</evidence>
<dbReference type="Pfam" id="PF03412">
    <property type="entry name" value="Peptidase_C39"/>
    <property type="match status" value="1"/>
</dbReference>
<evidence type="ECO:0000256" key="9">
    <source>
        <dbReference type="ARBA" id="ARBA00023136"/>
    </source>
</evidence>
<evidence type="ECO:0000256" key="11">
    <source>
        <dbReference type="SAM" id="Phobius"/>
    </source>
</evidence>
<keyword evidence="9 11" id="KW-0472">Membrane</keyword>
<dbReference type="Proteomes" id="UP000002964">
    <property type="component" value="Unassembled WGS sequence"/>
</dbReference>
<keyword evidence="8 11" id="KW-1133">Transmembrane helix</keyword>
<dbReference type="EMBL" id="JH603169">
    <property type="protein sequence ID" value="EIC21461.1"/>
    <property type="molecule type" value="Genomic_DNA"/>
</dbReference>
<keyword evidence="6 15" id="KW-0067">ATP-binding</keyword>
<dbReference type="HOGENOM" id="CLU_000604_84_3_6"/>
<feature type="transmembrane region" description="Helical" evidence="11">
    <location>
        <begin position="207"/>
        <end position="228"/>
    </location>
</feature>
<reference evidence="15 16" key="2">
    <citation type="submission" date="2011-11" db="EMBL/GenBank/DDBJ databases">
        <authorList>
            <consortium name="US DOE Joint Genome Institute"/>
            <person name="Lucas S."/>
            <person name="Han J."/>
            <person name="Lapidus A."/>
            <person name="Cheng J.-F."/>
            <person name="Goodwin L."/>
            <person name="Pitluck S."/>
            <person name="Peters L."/>
            <person name="Ovchinnikova G."/>
            <person name="Zhang X."/>
            <person name="Detter J.C."/>
            <person name="Han C."/>
            <person name="Tapia R."/>
            <person name="Land M."/>
            <person name="Hauser L."/>
            <person name="Kyrpides N."/>
            <person name="Ivanova N."/>
            <person name="Pagani I."/>
            <person name="Vogl K."/>
            <person name="Liu Z."/>
            <person name="Overmann J."/>
            <person name="Frigaard N.-U."/>
            <person name="Bryant D."/>
            <person name="Woyke T."/>
        </authorList>
    </citation>
    <scope>NUCLEOTIDE SEQUENCE [LARGE SCALE GENOMIC DNA]</scope>
    <source>
        <strain evidence="15 16">970</strain>
    </source>
</reference>